<comment type="caution">
    <text evidence="3">The sequence shown here is derived from an EMBL/GenBank/DDBJ whole genome shotgun (WGS) entry which is preliminary data.</text>
</comment>
<protein>
    <submittedName>
        <fullName evidence="3">Uncharacterized protein</fullName>
    </submittedName>
</protein>
<dbReference type="Pfam" id="PF19877">
    <property type="entry name" value="DUF6350"/>
    <property type="match status" value="1"/>
</dbReference>
<keyword evidence="2" id="KW-1133">Transmembrane helix</keyword>
<dbReference type="Proteomes" id="UP000005038">
    <property type="component" value="Unassembled WGS sequence"/>
</dbReference>
<feature type="compositionally biased region" description="Acidic residues" evidence="1">
    <location>
        <begin position="309"/>
        <end position="341"/>
    </location>
</feature>
<dbReference type="EMBL" id="BAFB01000108">
    <property type="protein sequence ID" value="GAB34438.1"/>
    <property type="molecule type" value="Genomic_DNA"/>
</dbReference>
<dbReference type="STRING" id="1108044.GOOTI_108_00300"/>
<gene>
    <name evidence="3" type="ORF">GOOTI_108_00300</name>
</gene>
<dbReference type="InterPro" id="IPR045931">
    <property type="entry name" value="DUF6350"/>
</dbReference>
<feature type="transmembrane region" description="Helical" evidence="2">
    <location>
        <begin position="234"/>
        <end position="261"/>
    </location>
</feature>
<evidence type="ECO:0000256" key="1">
    <source>
        <dbReference type="SAM" id="MobiDB-lite"/>
    </source>
</evidence>
<organism evidence="3 4">
    <name type="scientific">Gordonia otitidis (strain DSM 44809 / CCUG 52243 / JCM 12355 / NBRC 100426 / IFM 10032)</name>
    <dbReference type="NCBI Taxonomy" id="1108044"/>
    <lineage>
        <taxon>Bacteria</taxon>
        <taxon>Bacillati</taxon>
        <taxon>Actinomycetota</taxon>
        <taxon>Actinomycetes</taxon>
        <taxon>Mycobacteriales</taxon>
        <taxon>Gordoniaceae</taxon>
        <taxon>Gordonia</taxon>
    </lineage>
</organism>
<evidence type="ECO:0000313" key="4">
    <source>
        <dbReference type="Proteomes" id="UP000005038"/>
    </source>
</evidence>
<feature type="region of interest" description="Disordered" evidence="1">
    <location>
        <begin position="302"/>
        <end position="405"/>
    </location>
</feature>
<keyword evidence="2" id="KW-0812">Transmembrane</keyword>
<evidence type="ECO:0000256" key="2">
    <source>
        <dbReference type="SAM" id="Phobius"/>
    </source>
</evidence>
<feature type="compositionally biased region" description="Polar residues" evidence="1">
    <location>
        <begin position="394"/>
        <end position="405"/>
    </location>
</feature>
<reference evidence="3" key="1">
    <citation type="submission" date="2012-02" db="EMBL/GenBank/DDBJ databases">
        <title>Whole genome shotgun sequence of Gordonia otitidis NBRC 100426.</title>
        <authorList>
            <person name="Yoshida I."/>
            <person name="Hosoyama A."/>
            <person name="Tsuchikane K."/>
            <person name="Katsumata H."/>
            <person name="Yamazaki S."/>
            <person name="Fujita N."/>
        </authorList>
    </citation>
    <scope>NUCLEOTIDE SEQUENCE [LARGE SCALE GENOMIC DNA]</scope>
    <source>
        <strain evidence="3">NBRC 100426</strain>
    </source>
</reference>
<evidence type="ECO:0000313" key="3">
    <source>
        <dbReference type="EMBL" id="GAB34438.1"/>
    </source>
</evidence>
<feature type="compositionally biased region" description="Low complexity" evidence="1">
    <location>
        <begin position="356"/>
        <end position="372"/>
    </location>
</feature>
<feature type="transmembrane region" description="Helical" evidence="2">
    <location>
        <begin position="72"/>
        <end position="94"/>
    </location>
</feature>
<sequence>MGGPLVITAMALAVLMDGSSDMPVAAPNALLAFGCTIALHGIATAAGVVWRRRRDLATQASVTAADRRGLRFGLLAAVALLAAGSILVLVRLLLSFSEVGHLISGGYRFDGYLGLTVLSILYLPNVIVGATAVLVGASAHIGTMSVDLLSVRSGPMPPVPLLAALPETDHGSLGILGFVVPAAIAGYVGWRCRSLDPIAHVRSVGVAGAVAASMIVLLGWPAGGQLGEIGATGINVAAAGVFTFGWIAVVGLIVALVYGCLPSTRQARLQPDLHDDLDAWFDDQELDDAGYDDDYVVESWDVDRPQSDTDLDRDEGDEWGMDDESDIDEIGDDADGTEDLVDGTGLDVDGTDLDGDGTALDADGTALDAEGTSADGDGTEDLVDGTVGAAPRSQRANSDPLGSQM</sequence>
<keyword evidence="4" id="KW-1185">Reference proteome</keyword>
<keyword evidence="2" id="KW-0472">Membrane</keyword>
<proteinExistence type="predicted"/>
<feature type="transmembrane region" description="Helical" evidence="2">
    <location>
        <begin position="202"/>
        <end position="222"/>
    </location>
</feature>
<dbReference type="AlphaFoldDB" id="H5TLT0"/>
<feature type="transmembrane region" description="Helical" evidence="2">
    <location>
        <begin position="30"/>
        <end position="51"/>
    </location>
</feature>
<name>H5TLT0_GORO1</name>
<accession>H5TLT0</accession>